<reference evidence="3 4" key="1">
    <citation type="journal article" date="2021" name="bioRxiv">
        <title>The Gossypium anomalum genome as a resource for cotton improvement and evolutionary analysis of hybrid incompatibility.</title>
        <authorList>
            <person name="Grover C.E."/>
            <person name="Yuan D."/>
            <person name="Arick M.A."/>
            <person name="Miller E.R."/>
            <person name="Hu G."/>
            <person name="Peterson D.G."/>
            <person name="Wendel J.F."/>
            <person name="Udall J.A."/>
        </authorList>
    </citation>
    <scope>NUCLEOTIDE SEQUENCE [LARGE SCALE GENOMIC DNA]</scope>
    <source>
        <strain evidence="3">JFW-Udall</strain>
        <tissue evidence="3">Leaf</tissue>
    </source>
</reference>
<keyword evidence="4" id="KW-1185">Reference proteome</keyword>
<organism evidence="3 4">
    <name type="scientific">Gossypium anomalum</name>
    <dbReference type="NCBI Taxonomy" id="47600"/>
    <lineage>
        <taxon>Eukaryota</taxon>
        <taxon>Viridiplantae</taxon>
        <taxon>Streptophyta</taxon>
        <taxon>Embryophyta</taxon>
        <taxon>Tracheophyta</taxon>
        <taxon>Spermatophyta</taxon>
        <taxon>Magnoliopsida</taxon>
        <taxon>eudicotyledons</taxon>
        <taxon>Gunneridae</taxon>
        <taxon>Pentapetalae</taxon>
        <taxon>rosids</taxon>
        <taxon>malvids</taxon>
        <taxon>Malvales</taxon>
        <taxon>Malvaceae</taxon>
        <taxon>Malvoideae</taxon>
        <taxon>Gossypium</taxon>
    </lineage>
</organism>
<keyword evidence="1" id="KW-0175">Coiled coil</keyword>
<dbReference type="PANTHER" id="PTHR48200:SF1">
    <property type="entry name" value="AMINOTRANSFERASE-LIKE PLANT MOBILE DOMAIN-CONTAINING PROTEIN"/>
    <property type="match status" value="1"/>
</dbReference>
<name>A0A8J5YC61_9ROSI</name>
<dbReference type="AlphaFoldDB" id="A0A8J5YC61"/>
<dbReference type="InterPro" id="IPR056647">
    <property type="entry name" value="DUF7745"/>
</dbReference>
<gene>
    <name evidence="3" type="ORF">CXB51_025285</name>
</gene>
<evidence type="ECO:0000313" key="4">
    <source>
        <dbReference type="Proteomes" id="UP000701853"/>
    </source>
</evidence>
<feature type="domain" description="DUF7745" evidence="2">
    <location>
        <begin position="72"/>
        <end position="422"/>
    </location>
</feature>
<dbReference type="PANTHER" id="PTHR48200">
    <property type="entry name" value="PROTEIN, PUTATIVE-RELATED"/>
    <property type="match status" value="1"/>
</dbReference>
<evidence type="ECO:0000256" key="1">
    <source>
        <dbReference type="SAM" id="Coils"/>
    </source>
</evidence>
<accession>A0A8J5YC61</accession>
<evidence type="ECO:0000259" key="2">
    <source>
        <dbReference type="Pfam" id="PF24924"/>
    </source>
</evidence>
<dbReference type="Proteomes" id="UP000701853">
    <property type="component" value="Chromosome 10"/>
</dbReference>
<sequence length="886" mass="102878">MDSRSVSKLESFIMENGLLDRVEGNANVHRWSEQTQLEKGDSIAAGHMSELSGYTRLSVTQNNLQELKEIWDQWGNETKQIFYGNYGDLPYLLDVQIDEHLFRALTQFWNPAYSCFTFGEVDLAPTVEEYTALLRCPRFQVDRIYSRAVNVPTFLKKLMAITGMSEQWITTRIKEKGECKCISWEALKGLILTHPDETKRVDVFALSLYGLIVFPRALGYVDEATTNLFHRLSKRVTSVPAILAETFRSLGTYKKAGAGMFVGCAQLLLAWFYSHFRLIDRVVFRVFFKDYSPLKDIIASTRRVDVSEENWIALLQNLQSKDIEWRAPWMIPGEILYRCGSFDWVPLLGIWGAIRYAPLLVLRQFSLRQFVPATHGLIQSEFAYRGADYKKRVGEISSAWNKTCRLKGVAIGPATTPEYVEWRGRRINDNIPKPNMEGAQPMEEYLQVIPSELEIMKQEFERKNLELEKRIAKLEEEKMYLSLDIDVQKIEVEKERKEKRKIEEDRDDLKEHYKKAQKEVQEGKARAEHWEKKFQEMQSRNSALEEENKGLKSKEGKLRIKQLETQEDYLKGELYQSRGQIRERDHVMGEAIAQIREVTEYVQDLAVRADVLSLMCRSSSDIGREKENLEITHPYGTRTKTKNMDQRFEQLQKDMQDQLQEQLAKMQNEMREQMMEAQRNMMAEMAQLLRATDKGKAPMAITEEENEGPPPGFNMGDNPTNPLVPDLDIVEKEDLKAEVARQLDERCRWLEEKFKALEDTGNNHGVDAKDLSLVPNLVLPHKFEMPEFEKYNGTTCPEAYITMFCRRMTGYVNNDQLLIHCFQDSLIGAAARWYNQLSRARISSWRDLAQAFMQQYNHVTDMIPDRITLQNMEKKPNENFSSTTTA</sequence>
<evidence type="ECO:0000313" key="3">
    <source>
        <dbReference type="EMBL" id="KAG8480688.1"/>
    </source>
</evidence>
<protein>
    <recommendedName>
        <fullName evidence="2">DUF7745 domain-containing protein</fullName>
    </recommendedName>
</protein>
<dbReference type="EMBL" id="JAHUZN010000010">
    <property type="protein sequence ID" value="KAG8480688.1"/>
    <property type="molecule type" value="Genomic_DNA"/>
</dbReference>
<comment type="caution">
    <text evidence="3">The sequence shown here is derived from an EMBL/GenBank/DDBJ whole genome shotgun (WGS) entry which is preliminary data.</text>
</comment>
<feature type="coiled-coil region" evidence="1">
    <location>
        <begin position="641"/>
        <end position="687"/>
    </location>
</feature>
<dbReference type="OrthoDB" id="1432691at2759"/>
<dbReference type="Pfam" id="PF24924">
    <property type="entry name" value="DUF7745"/>
    <property type="match status" value="1"/>
</dbReference>
<feature type="coiled-coil region" evidence="1">
    <location>
        <begin position="455"/>
        <end position="554"/>
    </location>
</feature>
<proteinExistence type="predicted"/>